<organism evidence="13">
    <name type="scientific">Panstrongylus lignarius</name>
    <dbReference type="NCBI Taxonomy" id="156445"/>
    <lineage>
        <taxon>Eukaryota</taxon>
        <taxon>Metazoa</taxon>
        <taxon>Ecdysozoa</taxon>
        <taxon>Arthropoda</taxon>
        <taxon>Hexapoda</taxon>
        <taxon>Insecta</taxon>
        <taxon>Pterygota</taxon>
        <taxon>Neoptera</taxon>
        <taxon>Paraneoptera</taxon>
        <taxon>Hemiptera</taxon>
        <taxon>Heteroptera</taxon>
        <taxon>Panheteroptera</taxon>
        <taxon>Cimicomorpha</taxon>
        <taxon>Reduviidae</taxon>
        <taxon>Triatominae</taxon>
        <taxon>Panstrongylus</taxon>
    </lineage>
</organism>
<evidence type="ECO:0000256" key="11">
    <source>
        <dbReference type="SAM" id="SignalP"/>
    </source>
</evidence>
<comment type="subcellular location">
    <subcellularLocation>
        <location evidence="8">Endomembrane system</location>
        <topology evidence="8">Single-pass membrane protein</topology>
    </subcellularLocation>
    <subcellularLocation>
        <location evidence="1 9">Membrane</location>
        <topology evidence="1 9">Single-pass type I membrane protein</topology>
    </subcellularLocation>
</comment>
<comment type="similarity">
    <text evidence="2 9">Belongs to the EMP24/GP25L family.</text>
</comment>
<dbReference type="PANTHER" id="PTHR22811">
    <property type="entry name" value="TRANSMEMBRANE EMP24 DOMAIN-CONTAINING PROTEIN"/>
    <property type="match status" value="1"/>
</dbReference>
<evidence type="ECO:0000256" key="8">
    <source>
        <dbReference type="ARBA" id="ARBA00037847"/>
    </source>
</evidence>
<keyword evidence="5 11" id="KW-0732">Signal</keyword>
<evidence type="ECO:0000256" key="3">
    <source>
        <dbReference type="ARBA" id="ARBA00022473"/>
    </source>
</evidence>
<dbReference type="GO" id="GO:0016020">
    <property type="term" value="C:membrane"/>
    <property type="evidence" value="ECO:0007669"/>
    <property type="project" value="UniProtKB-SubCell"/>
</dbReference>
<keyword evidence="3" id="KW-0217">Developmental protein</keyword>
<dbReference type="SMART" id="SM01190">
    <property type="entry name" value="EMP24_GP25L"/>
    <property type="match status" value="1"/>
</dbReference>
<feature type="signal peptide" evidence="11">
    <location>
        <begin position="1"/>
        <end position="22"/>
    </location>
</feature>
<evidence type="ECO:0000259" key="12">
    <source>
        <dbReference type="PROSITE" id="PS50866"/>
    </source>
</evidence>
<sequence>MSYMKIMRLAIVLLTCVNLVISVELTFELLDNAKDCFFEVIKKNTTTTLEFQVVTGGSYDVDVTLEAPNKEIIYRQVKSQFDSHTFVAPTTGEYAACFSNEFSTFSHKLVYMDFQVGDEAPLPGIGEHATVMTQMETSAEAVHKSLTTVADFQTHHKLREAQGRKRAEDLNERVFWWSLMETVVILTVGIGQVCILKNFFSEKRPSQYRKM</sequence>
<dbReference type="SUPFAM" id="SSF101576">
    <property type="entry name" value="Supernatant protein factor (SPF), C-terminal domain"/>
    <property type="match status" value="1"/>
</dbReference>
<dbReference type="InterPro" id="IPR036598">
    <property type="entry name" value="GOLD_dom_sf"/>
</dbReference>
<keyword evidence="6 10" id="KW-1133">Transmembrane helix</keyword>
<dbReference type="InterPro" id="IPR009038">
    <property type="entry name" value="GOLD_dom"/>
</dbReference>
<proteinExistence type="inferred from homology"/>
<accession>A0A224XK70</accession>
<evidence type="ECO:0000256" key="7">
    <source>
        <dbReference type="ARBA" id="ARBA00023136"/>
    </source>
</evidence>
<feature type="domain" description="GOLD" evidence="12">
    <location>
        <begin position="34"/>
        <end position="116"/>
    </location>
</feature>
<dbReference type="GO" id="GO:0012505">
    <property type="term" value="C:endomembrane system"/>
    <property type="evidence" value="ECO:0007669"/>
    <property type="project" value="UniProtKB-SubCell"/>
</dbReference>
<keyword evidence="4 9" id="KW-0812">Transmembrane</keyword>
<protein>
    <submittedName>
        <fullName evidence="13">Putative emp24/gp25l/p24 family of membrane trafficking</fullName>
    </submittedName>
</protein>
<evidence type="ECO:0000256" key="6">
    <source>
        <dbReference type="ARBA" id="ARBA00022989"/>
    </source>
</evidence>
<dbReference type="AlphaFoldDB" id="A0A224XK70"/>
<evidence type="ECO:0000256" key="10">
    <source>
        <dbReference type="SAM" id="Phobius"/>
    </source>
</evidence>
<evidence type="ECO:0000256" key="5">
    <source>
        <dbReference type="ARBA" id="ARBA00022729"/>
    </source>
</evidence>
<evidence type="ECO:0000256" key="2">
    <source>
        <dbReference type="ARBA" id="ARBA00007104"/>
    </source>
</evidence>
<reference evidence="13" key="1">
    <citation type="journal article" date="2018" name="PLoS Negl. Trop. Dis.">
        <title>An insight into the salivary gland and fat body transcriptome of Panstrongylus lignarius (Hemiptera: Heteroptera), the main vector of Chagas disease in Peru.</title>
        <authorList>
            <person name="Nevoa J.C."/>
            <person name="Mendes M.T."/>
            <person name="da Silva M.V."/>
            <person name="Soares S.C."/>
            <person name="Oliveira C.J.F."/>
            <person name="Ribeiro J.M.C."/>
        </authorList>
    </citation>
    <scope>NUCLEOTIDE SEQUENCE</scope>
</reference>
<dbReference type="Pfam" id="PF01105">
    <property type="entry name" value="EMP24_GP25L"/>
    <property type="match status" value="1"/>
</dbReference>
<keyword evidence="7 10" id="KW-0472">Membrane</keyword>
<dbReference type="EMBL" id="GFTR01003551">
    <property type="protein sequence ID" value="JAW12875.1"/>
    <property type="molecule type" value="Transcribed_RNA"/>
</dbReference>
<evidence type="ECO:0000313" key="13">
    <source>
        <dbReference type="EMBL" id="JAW12875.1"/>
    </source>
</evidence>
<dbReference type="InterPro" id="IPR015720">
    <property type="entry name" value="Emp24-like"/>
</dbReference>
<dbReference type="PROSITE" id="PS50866">
    <property type="entry name" value="GOLD"/>
    <property type="match status" value="1"/>
</dbReference>
<feature type="chain" id="PRO_5013166515" evidence="11">
    <location>
        <begin position="23"/>
        <end position="211"/>
    </location>
</feature>
<evidence type="ECO:0000256" key="4">
    <source>
        <dbReference type="ARBA" id="ARBA00022692"/>
    </source>
</evidence>
<evidence type="ECO:0000256" key="1">
    <source>
        <dbReference type="ARBA" id="ARBA00004479"/>
    </source>
</evidence>
<evidence type="ECO:0000256" key="9">
    <source>
        <dbReference type="RuleBase" id="RU003827"/>
    </source>
</evidence>
<feature type="transmembrane region" description="Helical" evidence="10">
    <location>
        <begin position="174"/>
        <end position="200"/>
    </location>
</feature>
<name>A0A224XK70_9HEMI</name>